<comment type="caution">
    <text evidence="21">The sequence shown here is derived from an EMBL/GenBank/DDBJ whole genome shotgun (WGS) entry which is preliminary data.</text>
</comment>
<evidence type="ECO:0000256" key="12">
    <source>
        <dbReference type="ARBA" id="ARBA00022984"/>
    </source>
</evidence>
<dbReference type="PANTHER" id="PTHR43692">
    <property type="entry name" value="UDP-N-ACETYLMURAMOYLALANINE--D-GLUTAMATE LIGASE"/>
    <property type="match status" value="1"/>
</dbReference>
<dbReference type="SUPFAM" id="SSF51984">
    <property type="entry name" value="MurCD N-terminal domain"/>
    <property type="match status" value="1"/>
</dbReference>
<dbReference type="EMBL" id="JAGGJX010000001">
    <property type="protein sequence ID" value="MBP1854806.1"/>
    <property type="molecule type" value="Genomic_DNA"/>
</dbReference>
<evidence type="ECO:0000256" key="9">
    <source>
        <dbReference type="ARBA" id="ARBA00022741"/>
    </source>
</evidence>
<feature type="domain" description="Mur ligase central" evidence="20">
    <location>
        <begin position="114"/>
        <end position="291"/>
    </location>
</feature>
<evidence type="ECO:0000256" key="15">
    <source>
        <dbReference type="ARBA" id="ARBA00032324"/>
    </source>
</evidence>
<keyword evidence="12 17" id="KW-0573">Peptidoglycan synthesis</keyword>
<feature type="binding site" evidence="17">
    <location>
        <begin position="116"/>
        <end position="122"/>
    </location>
    <ligand>
        <name>ATP</name>
        <dbReference type="ChEBI" id="CHEBI:30616"/>
    </ligand>
</feature>
<evidence type="ECO:0000256" key="17">
    <source>
        <dbReference type="HAMAP-Rule" id="MF_00639"/>
    </source>
</evidence>
<name>A0ABS4EA36_9FIRM</name>
<evidence type="ECO:0000256" key="13">
    <source>
        <dbReference type="ARBA" id="ARBA00023316"/>
    </source>
</evidence>
<keyword evidence="17 18" id="KW-0132">Cell division</keyword>
<evidence type="ECO:0000256" key="4">
    <source>
        <dbReference type="ARBA" id="ARBA00010416"/>
    </source>
</evidence>
<keyword evidence="9 17" id="KW-0547">Nucleotide-binding</keyword>
<dbReference type="NCBIfam" id="TIGR01087">
    <property type="entry name" value="murD"/>
    <property type="match status" value="1"/>
</dbReference>
<evidence type="ECO:0000256" key="16">
    <source>
        <dbReference type="ARBA" id="ARBA00047632"/>
    </source>
</evidence>
<comment type="pathway">
    <text evidence="3 17 18">Cell wall biogenesis; peptidoglycan biosynthesis.</text>
</comment>
<dbReference type="EC" id="6.3.2.9" evidence="5 17"/>
<evidence type="ECO:0000313" key="21">
    <source>
        <dbReference type="EMBL" id="MBP1854806.1"/>
    </source>
</evidence>
<dbReference type="InterPro" id="IPR005762">
    <property type="entry name" value="MurD"/>
</dbReference>
<evidence type="ECO:0000256" key="6">
    <source>
        <dbReference type="ARBA" id="ARBA00015655"/>
    </source>
</evidence>
<dbReference type="InterPro" id="IPR004101">
    <property type="entry name" value="Mur_ligase_C"/>
</dbReference>
<sequence>MDLADKKILLVGLAKTGVSVIKCLDKLGAHVVVNDVKTKEDLKDILKELDSLKNVEYILGSHPERIENIDMVVVSPGVPLDLPFIQKLYKLNKEIIGEVELAYRLSKEPTFIGITGTNGKTTTTTLVGEIFKRANKDTYVSGNIGSPVIDTVEKAVRDSYVVTELSSFQLESTKEFRPRVSAVLNITEDHLNRHKTMENYITAKSKIFTNQTKDDFCILNYDDENTKNLEKDCAAKVIFFSHKEKISGGVYLDENNNIIIDIDDKIILLNKDEISLPGIHNLENCMAAIAMSYVCGIEVEVIRDTVKTFEGVEHRQEFVKTLNGVNYINDSKGTNPDSSIKALESYKNPIVLIAGGMDKGSSFDEMLEVAKANVKAIILMGETAIKIEKSAKNKGINDTYIVNDMEEAVRISHQISKEGDIVLLSPACASWGMYENFEVRGQDFKDNVHNLK</sequence>
<protein>
    <recommendedName>
        <fullName evidence="6 17">UDP-N-acetylmuramoylalanine--D-glutamate ligase</fullName>
        <ecNumber evidence="5 17">6.3.2.9</ecNumber>
    </recommendedName>
    <alternativeName>
        <fullName evidence="15 17">D-glutamic acid-adding enzyme</fullName>
    </alternativeName>
    <alternativeName>
        <fullName evidence="14 17">UDP-N-acetylmuramoyl-L-alanyl-D-glutamate synthetase</fullName>
    </alternativeName>
</protein>
<comment type="subcellular location">
    <subcellularLocation>
        <location evidence="2 17 18">Cytoplasm</location>
    </subcellularLocation>
</comment>
<comment type="catalytic activity">
    <reaction evidence="16 17 18">
        <text>UDP-N-acetyl-alpha-D-muramoyl-L-alanine + D-glutamate + ATP = UDP-N-acetyl-alpha-D-muramoyl-L-alanyl-D-glutamate + ADP + phosphate + H(+)</text>
        <dbReference type="Rhea" id="RHEA:16429"/>
        <dbReference type="ChEBI" id="CHEBI:15378"/>
        <dbReference type="ChEBI" id="CHEBI:29986"/>
        <dbReference type="ChEBI" id="CHEBI:30616"/>
        <dbReference type="ChEBI" id="CHEBI:43474"/>
        <dbReference type="ChEBI" id="CHEBI:83898"/>
        <dbReference type="ChEBI" id="CHEBI:83900"/>
        <dbReference type="ChEBI" id="CHEBI:456216"/>
        <dbReference type="EC" id="6.3.2.9"/>
    </reaction>
</comment>
<dbReference type="InterPro" id="IPR036565">
    <property type="entry name" value="Mur-like_cat_sf"/>
</dbReference>
<evidence type="ECO:0000259" key="20">
    <source>
        <dbReference type="Pfam" id="PF08245"/>
    </source>
</evidence>
<evidence type="ECO:0000256" key="14">
    <source>
        <dbReference type="ARBA" id="ARBA00030398"/>
    </source>
</evidence>
<dbReference type="PANTHER" id="PTHR43692:SF1">
    <property type="entry name" value="UDP-N-ACETYLMURAMOYLALANINE--D-GLUTAMATE LIGASE"/>
    <property type="match status" value="1"/>
</dbReference>
<keyword evidence="22" id="KW-1185">Reference proteome</keyword>
<evidence type="ECO:0000259" key="19">
    <source>
        <dbReference type="Pfam" id="PF02875"/>
    </source>
</evidence>
<evidence type="ECO:0000256" key="7">
    <source>
        <dbReference type="ARBA" id="ARBA00022490"/>
    </source>
</evidence>
<comment type="function">
    <text evidence="1 17 18">Cell wall formation. Catalyzes the addition of glutamate to the nucleotide precursor UDP-N-acetylmuramoyl-L-alanine (UMA).</text>
</comment>
<gene>
    <name evidence="17" type="primary">murD</name>
    <name evidence="21" type="ORF">J2Z43_001196</name>
</gene>
<evidence type="ECO:0000256" key="2">
    <source>
        <dbReference type="ARBA" id="ARBA00004496"/>
    </source>
</evidence>
<evidence type="ECO:0000313" key="22">
    <source>
        <dbReference type="Proteomes" id="UP000767291"/>
    </source>
</evidence>
<dbReference type="Gene3D" id="3.40.50.720">
    <property type="entry name" value="NAD(P)-binding Rossmann-like Domain"/>
    <property type="match status" value="1"/>
</dbReference>
<keyword evidence="10 17" id="KW-0067">ATP-binding</keyword>
<dbReference type="Pfam" id="PF21799">
    <property type="entry name" value="MurD-like_N"/>
    <property type="match status" value="1"/>
</dbReference>
<keyword evidence="13 17" id="KW-0961">Cell wall biogenesis/degradation</keyword>
<dbReference type="SUPFAM" id="SSF53244">
    <property type="entry name" value="MurD-like peptide ligases, peptide-binding domain"/>
    <property type="match status" value="1"/>
</dbReference>
<evidence type="ECO:0000256" key="18">
    <source>
        <dbReference type="RuleBase" id="RU003664"/>
    </source>
</evidence>
<evidence type="ECO:0000256" key="10">
    <source>
        <dbReference type="ARBA" id="ARBA00022840"/>
    </source>
</evidence>
<dbReference type="InterPro" id="IPR013221">
    <property type="entry name" value="Mur_ligase_cen"/>
</dbReference>
<evidence type="ECO:0000256" key="3">
    <source>
        <dbReference type="ARBA" id="ARBA00004752"/>
    </source>
</evidence>
<dbReference type="Gene3D" id="3.40.1190.10">
    <property type="entry name" value="Mur-like, catalytic domain"/>
    <property type="match status" value="1"/>
</dbReference>
<dbReference type="Proteomes" id="UP000767291">
    <property type="component" value="Unassembled WGS sequence"/>
</dbReference>
<keyword evidence="17 18" id="KW-0131">Cell cycle</keyword>
<evidence type="ECO:0000256" key="8">
    <source>
        <dbReference type="ARBA" id="ARBA00022598"/>
    </source>
</evidence>
<keyword evidence="8 17" id="KW-0436">Ligase</keyword>
<accession>A0ABS4EA36</accession>
<dbReference type="GO" id="GO:0008764">
    <property type="term" value="F:UDP-N-acetylmuramoylalanine-D-glutamate ligase activity"/>
    <property type="evidence" value="ECO:0007669"/>
    <property type="project" value="UniProtKB-EC"/>
</dbReference>
<dbReference type="InterPro" id="IPR036615">
    <property type="entry name" value="Mur_ligase_C_dom_sf"/>
</dbReference>
<comment type="similarity">
    <text evidence="4 17">Belongs to the MurCDEF family.</text>
</comment>
<evidence type="ECO:0000256" key="5">
    <source>
        <dbReference type="ARBA" id="ARBA00012212"/>
    </source>
</evidence>
<dbReference type="Gene3D" id="3.90.190.20">
    <property type="entry name" value="Mur ligase, C-terminal domain"/>
    <property type="match status" value="1"/>
</dbReference>
<dbReference type="RefSeq" id="WP_209456254.1">
    <property type="nucleotide sequence ID" value="NZ_BAAACS010000013.1"/>
</dbReference>
<feature type="domain" description="Mur ligase C-terminal" evidence="19">
    <location>
        <begin position="314"/>
        <end position="428"/>
    </location>
</feature>
<dbReference type="Pfam" id="PF08245">
    <property type="entry name" value="Mur_ligase_M"/>
    <property type="match status" value="1"/>
</dbReference>
<dbReference type="HAMAP" id="MF_00639">
    <property type="entry name" value="MurD"/>
    <property type="match status" value="1"/>
</dbReference>
<dbReference type="Pfam" id="PF02875">
    <property type="entry name" value="Mur_ligase_C"/>
    <property type="match status" value="1"/>
</dbReference>
<evidence type="ECO:0000256" key="1">
    <source>
        <dbReference type="ARBA" id="ARBA00002734"/>
    </source>
</evidence>
<proteinExistence type="inferred from homology"/>
<dbReference type="SUPFAM" id="SSF53623">
    <property type="entry name" value="MurD-like peptide ligases, catalytic domain"/>
    <property type="match status" value="1"/>
</dbReference>
<reference evidence="21 22" key="1">
    <citation type="submission" date="2021-03" db="EMBL/GenBank/DDBJ databases">
        <title>Genomic Encyclopedia of Type Strains, Phase IV (KMG-IV): sequencing the most valuable type-strain genomes for metagenomic binning, comparative biology and taxonomic classification.</title>
        <authorList>
            <person name="Goeker M."/>
        </authorList>
    </citation>
    <scope>NUCLEOTIDE SEQUENCE [LARGE SCALE GENOMIC DNA]</scope>
    <source>
        <strain evidence="21 22">DSM 1289</strain>
    </source>
</reference>
<keyword evidence="11 17" id="KW-0133">Cell shape</keyword>
<keyword evidence="7 17" id="KW-0963">Cytoplasm</keyword>
<evidence type="ECO:0000256" key="11">
    <source>
        <dbReference type="ARBA" id="ARBA00022960"/>
    </source>
</evidence>
<organism evidence="21 22">
    <name type="scientific">Metaclostridioides mangenotii</name>
    <dbReference type="NCBI Taxonomy" id="1540"/>
    <lineage>
        <taxon>Bacteria</taxon>
        <taxon>Bacillati</taxon>
        <taxon>Bacillota</taxon>
        <taxon>Clostridia</taxon>
        <taxon>Peptostreptococcales</taxon>
        <taxon>Peptostreptococcaceae</taxon>
        <taxon>Metaclostridioides</taxon>
    </lineage>
</organism>